<evidence type="ECO:0000256" key="1">
    <source>
        <dbReference type="SAM" id="MobiDB-lite"/>
    </source>
</evidence>
<organism evidence="3 4">
    <name type="scientific">Lagenidium giganteum</name>
    <dbReference type="NCBI Taxonomy" id="4803"/>
    <lineage>
        <taxon>Eukaryota</taxon>
        <taxon>Sar</taxon>
        <taxon>Stramenopiles</taxon>
        <taxon>Oomycota</taxon>
        <taxon>Peronosporomycetes</taxon>
        <taxon>Pythiales</taxon>
        <taxon>Pythiaceae</taxon>
    </lineage>
</organism>
<sequence>MVASGDVRPAAELAKAPVPSPVSGNQLVVELSAMRYALLWTMLALFHVLSALYYAGVAKVYVFFMPLDQHYILDNLVIISRNRFGLVAVMFALISALNCYELLRMLRATYSQHRVAFFTSSVAKVNTERATRRTARALLWTGWVQLFGRRGMFGVEGPLFHVMFMVREVIEIIIQTYQAYRMSFYVADPSLNRLSVGVVVINCFSTALLHHVYKKSPSVERFAVIGIDVVLDIVSAMVIPLVVFMPYYVAFSSATQGFSDDLIYDDVWPTKAVKENEMLFVVSQSDLFAKTMPALSLLVSVRNIKMLVRRQSHGRHSEKRSDRGLEHPNGLTPLVRNDTWPTPRPDYKQESHNVIVTSSTKKQAISSIVHAFIMAWGLAIACFHLQAMHLAAQQASSDVNCLLPIQPWFTSKPSCAILEINCHRLNVEGNENEIGHVLQQVDEVTLLSLIIEHCPVLKIPERIQSFRYLKMLEVYNCTVAEWSEYASLTNAHHPLLGMLYLVRVNWTTGLPPGLLSHDFPQLLIDVEISKSNLTSLPDAVVDAWAGLELVVIEHSDVHEYPPQVVALKPPCLAMTDNGFTSIPSLSSDQPSSTINLSVNPISALPPSLGDLSELRDLWIAYTNISDFPPELLQNFVDAQIFVYAAYSPLCDAFNAKAFANDTLLGQLNLNCDPSWTPDTLNWFPLASHSARRPLNGNDD</sequence>
<dbReference type="EMBL" id="DAKRPA010000256">
    <property type="protein sequence ID" value="DAZ94330.1"/>
    <property type="molecule type" value="Genomic_DNA"/>
</dbReference>
<name>A0AAV2YK53_9STRA</name>
<evidence type="ECO:0000313" key="3">
    <source>
        <dbReference type="EMBL" id="DAZ94330.1"/>
    </source>
</evidence>
<reference evidence="3" key="1">
    <citation type="submission" date="2022-11" db="EMBL/GenBank/DDBJ databases">
        <authorList>
            <person name="Morgan W.R."/>
            <person name="Tartar A."/>
        </authorList>
    </citation>
    <scope>NUCLEOTIDE SEQUENCE</scope>
    <source>
        <strain evidence="3">ARSEF 373</strain>
    </source>
</reference>
<protein>
    <recommendedName>
        <fullName evidence="5">Leucine-rich repeat domain, L domain-like</fullName>
    </recommendedName>
</protein>
<evidence type="ECO:0000313" key="4">
    <source>
        <dbReference type="Proteomes" id="UP001146120"/>
    </source>
</evidence>
<dbReference type="Gene3D" id="3.80.10.10">
    <property type="entry name" value="Ribonuclease Inhibitor"/>
    <property type="match status" value="1"/>
</dbReference>
<gene>
    <name evidence="3" type="ORF">N0F65_012133</name>
</gene>
<dbReference type="AlphaFoldDB" id="A0AAV2YK53"/>
<feature type="transmembrane region" description="Helical" evidence="2">
    <location>
        <begin position="222"/>
        <end position="249"/>
    </location>
</feature>
<feature type="transmembrane region" description="Helical" evidence="2">
    <location>
        <begin position="37"/>
        <end position="64"/>
    </location>
</feature>
<reference evidence="3" key="2">
    <citation type="journal article" date="2023" name="Microbiol Resour">
        <title>Decontamination and Annotation of the Draft Genome Sequence of the Oomycete Lagenidium giganteum ARSEF 373.</title>
        <authorList>
            <person name="Morgan W.R."/>
            <person name="Tartar A."/>
        </authorList>
    </citation>
    <scope>NUCLEOTIDE SEQUENCE</scope>
    <source>
        <strain evidence="3">ARSEF 373</strain>
    </source>
</reference>
<comment type="caution">
    <text evidence="3">The sequence shown here is derived from an EMBL/GenBank/DDBJ whole genome shotgun (WGS) entry which is preliminary data.</text>
</comment>
<keyword evidence="2" id="KW-0812">Transmembrane</keyword>
<feature type="transmembrane region" description="Helical" evidence="2">
    <location>
        <begin position="84"/>
        <end position="103"/>
    </location>
</feature>
<keyword evidence="2" id="KW-1133">Transmembrane helix</keyword>
<dbReference type="SUPFAM" id="SSF52058">
    <property type="entry name" value="L domain-like"/>
    <property type="match status" value="1"/>
</dbReference>
<proteinExistence type="predicted"/>
<keyword evidence="4" id="KW-1185">Reference proteome</keyword>
<keyword evidence="2" id="KW-0472">Membrane</keyword>
<feature type="transmembrane region" description="Helical" evidence="2">
    <location>
        <begin position="368"/>
        <end position="387"/>
    </location>
</feature>
<accession>A0AAV2YK53</accession>
<dbReference type="Proteomes" id="UP001146120">
    <property type="component" value="Unassembled WGS sequence"/>
</dbReference>
<evidence type="ECO:0000256" key="2">
    <source>
        <dbReference type="SAM" id="Phobius"/>
    </source>
</evidence>
<feature type="transmembrane region" description="Helical" evidence="2">
    <location>
        <begin position="192"/>
        <end position="210"/>
    </location>
</feature>
<feature type="region of interest" description="Disordered" evidence="1">
    <location>
        <begin position="311"/>
        <end position="343"/>
    </location>
</feature>
<dbReference type="InterPro" id="IPR032675">
    <property type="entry name" value="LRR_dom_sf"/>
</dbReference>
<evidence type="ECO:0008006" key="5">
    <source>
        <dbReference type="Google" id="ProtNLM"/>
    </source>
</evidence>